<comment type="similarity">
    <text evidence="1">Belongs to the TBP family.</text>
</comment>
<dbReference type="EMBL" id="MK072090">
    <property type="protein sequence ID" value="AYV78689.1"/>
    <property type="molecule type" value="Genomic_DNA"/>
</dbReference>
<evidence type="ECO:0000256" key="2">
    <source>
        <dbReference type="ARBA" id="ARBA00023125"/>
    </source>
</evidence>
<dbReference type="Pfam" id="PF00352">
    <property type="entry name" value="TBP"/>
    <property type="match status" value="1"/>
</dbReference>
<dbReference type="GO" id="GO:0003677">
    <property type="term" value="F:DNA binding"/>
    <property type="evidence" value="ECO:0007669"/>
    <property type="project" value="UniProtKB-KW"/>
</dbReference>
<gene>
    <name evidence="4" type="ORF">Edafosvirus25_3</name>
</gene>
<proteinExistence type="inferred from homology"/>
<dbReference type="InterPro" id="IPR012295">
    <property type="entry name" value="TBP_dom_sf"/>
</dbReference>
<dbReference type="Gene3D" id="3.30.310.10">
    <property type="entry name" value="TATA-Binding Protein"/>
    <property type="match status" value="1"/>
</dbReference>
<dbReference type="SUPFAM" id="SSF55945">
    <property type="entry name" value="TATA-box binding protein-like"/>
    <property type="match status" value="2"/>
</dbReference>
<evidence type="ECO:0000256" key="1">
    <source>
        <dbReference type="ARBA" id="ARBA00005560"/>
    </source>
</evidence>
<accession>A0A3G4ZZ76</accession>
<evidence type="ECO:0000256" key="3">
    <source>
        <dbReference type="ARBA" id="ARBA00023163"/>
    </source>
</evidence>
<keyword evidence="2" id="KW-0238">DNA-binding</keyword>
<reference evidence="4" key="1">
    <citation type="submission" date="2018-10" db="EMBL/GenBank/DDBJ databases">
        <title>Hidden diversity of soil giant viruses.</title>
        <authorList>
            <person name="Schulz F."/>
            <person name="Alteio L."/>
            <person name="Goudeau D."/>
            <person name="Ryan E.M."/>
            <person name="Malmstrom R.R."/>
            <person name="Blanchard J."/>
            <person name="Woyke T."/>
        </authorList>
    </citation>
    <scope>NUCLEOTIDE SEQUENCE</scope>
    <source>
        <strain evidence="4">EDV1</strain>
    </source>
</reference>
<dbReference type="GO" id="GO:0006352">
    <property type="term" value="P:DNA-templated transcription initiation"/>
    <property type="evidence" value="ECO:0007669"/>
    <property type="project" value="InterPro"/>
</dbReference>
<evidence type="ECO:0000313" key="4">
    <source>
        <dbReference type="EMBL" id="AYV78689.1"/>
    </source>
</evidence>
<sequence length="308" mass="34907">MNSTTTVIKKKATNVNKQKIIHSINLKNLPEDIIISTMTIVCKVETEFKVDNIGKYIDLSYNNIISVRYGSSLESRSLLPKKKEKEKKKKKKKKNFYNQVSVVIKPKKNNPINVKLFNNGSIQMTGCKSLENAVEVLGKLFDKLKTVKAIVDPITVNKVIEKPFVTNYTNLSLGAVKDFRIAMINSNFNIGFKIDRDKLYGLLLENDFECTYDPIMHACVNIKHVYSELKNISIFVFESGAIIITGANSCDHITSAYNFINKYLLSNYKEIVKSDMLTNSTILMYLKNDDENSEADIKNNSGMVTTNI</sequence>
<dbReference type="InterPro" id="IPR000814">
    <property type="entry name" value="TBP"/>
</dbReference>
<protein>
    <submittedName>
        <fullName evidence="4">TATA box binding protein</fullName>
    </submittedName>
</protein>
<keyword evidence="3" id="KW-0804">Transcription</keyword>
<organism evidence="4">
    <name type="scientific">Edafosvirus sp</name>
    <dbReference type="NCBI Taxonomy" id="2487765"/>
    <lineage>
        <taxon>Viruses</taxon>
        <taxon>Varidnaviria</taxon>
        <taxon>Bamfordvirae</taxon>
        <taxon>Nucleocytoviricota</taxon>
        <taxon>Megaviricetes</taxon>
        <taxon>Imitervirales</taxon>
        <taxon>Mimiviridae</taxon>
        <taxon>Klosneuvirinae</taxon>
    </lineage>
</organism>
<name>A0A3G4ZZ76_9VIRU</name>